<feature type="region of interest" description="Disordered" evidence="5">
    <location>
        <begin position="290"/>
        <end position="309"/>
    </location>
</feature>
<dbReference type="InterPro" id="IPR017907">
    <property type="entry name" value="Znf_RING_CS"/>
</dbReference>
<evidence type="ECO:0000313" key="8">
    <source>
        <dbReference type="Proteomes" id="UP000620124"/>
    </source>
</evidence>
<dbReference type="Pfam" id="PF13445">
    <property type="entry name" value="zf-RING_UBOX"/>
    <property type="match status" value="1"/>
</dbReference>
<dbReference type="AlphaFoldDB" id="A0A8H6XYQ0"/>
<dbReference type="SUPFAM" id="SSF57850">
    <property type="entry name" value="RING/U-box"/>
    <property type="match status" value="1"/>
</dbReference>
<keyword evidence="2 4" id="KW-0863">Zinc-finger</keyword>
<dbReference type="InterPro" id="IPR050143">
    <property type="entry name" value="TRIM/RBCC"/>
</dbReference>
<evidence type="ECO:0000313" key="7">
    <source>
        <dbReference type="EMBL" id="KAF7348650.1"/>
    </source>
</evidence>
<keyword evidence="1" id="KW-0479">Metal-binding</keyword>
<dbReference type="Gene3D" id="3.30.40.10">
    <property type="entry name" value="Zinc/RING finger domain, C3HC4 (zinc finger)"/>
    <property type="match status" value="1"/>
</dbReference>
<dbReference type="PROSITE" id="PS50089">
    <property type="entry name" value="ZF_RING_2"/>
    <property type="match status" value="1"/>
</dbReference>
<dbReference type="InterPro" id="IPR001841">
    <property type="entry name" value="Znf_RING"/>
</dbReference>
<gene>
    <name evidence="7" type="ORF">MVEN_01383300</name>
</gene>
<dbReference type="PANTHER" id="PTHR24103">
    <property type="entry name" value="E3 UBIQUITIN-PROTEIN LIGASE TRIM"/>
    <property type="match status" value="1"/>
</dbReference>
<proteinExistence type="predicted"/>
<protein>
    <submittedName>
        <fullName evidence="7">RING-type domain-containing protein</fullName>
    </submittedName>
</protein>
<accession>A0A8H6XYQ0</accession>
<feature type="compositionally biased region" description="Low complexity" evidence="5">
    <location>
        <begin position="90"/>
        <end position="124"/>
    </location>
</feature>
<dbReference type="PROSITE" id="PS00518">
    <property type="entry name" value="ZF_RING_1"/>
    <property type="match status" value="1"/>
</dbReference>
<organism evidence="7 8">
    <name type="scientific">Mycena venus</name>
    <dbReference type="NCBI Taxonomy" id="2733690"/>
    <lineage>
        <taxon>Eukaryota</taxon>
        <taxon>Fungi</taxon>
        <taxon>Dikarya</taxon>
        <taxon>Basidiomycota</taxon>
        <taxon>Agaricomycotina</taxon>
        <taxon>Agaricomycetes</taxon>
        <taxon>Agaricomycetidae</taxon>
        <taxon>Agaricales</taxon>
        <taxon>Marasmiineae</taxon>
        <taxon>Mycenaceae</taxon>
        <taxon>Mycena</taxon>
    </lineage>
</organism>
<dbReference type="InterPro" id="IPR027370">
    <property type="entry name" value="Znf-RING_euk"/>
</dbReference>
<dbReference type="Proteomes" id="UP000620124">
    <property type="component" value="Unassembled WGS sequence"/>
</dbReference>
<sequence>MPATCSICLEPFNFPVSLPCGHIFCRECIRRTVDSLKSCSIQHFCPACRAPYSVLTVDPVLVPPYLRPHILPPIRQVFLDDPAPTPTPTPSAAAPVASSTPRSTPAAAACASGSTSAPASSPASGELGRALAEVNALRMHCATWQRRAEVQAAANTNLLELVRAAKGCALRIRAERDAARSQGVLLKRKLVELMPENLDIVSESPFTKRTRVGKHDEETAKAVPMVPGPRRAGLPVYLLQCKPHAQFYDDPADMDKSHFGSPLTRRTPRRGTCGPVDAAPIARTAVPVPDSAVDPKRKAGPCGASAGRVSESAPLPKLLTVVR</sequence>
<keyword evidence="3" id="KW-0862">Zinc</keyword>
<reference evidence="7" key="1">
    <citation type="submission" date="2020-05" db="EMBL/GenBank/DDBJ databases">
        <title>Mycena genomes resolve the evolution of fungal bioluminescence.</title>
        <authorList>
            <person name="Tsai I.J."/>
        </authorList>
    </citation>
    <scope>NUCLEOTIDE SEQUENCE</scope>
    <source>
        <strain evidence="7">CCC161011</strain>
    </source>
</reference>
<dbReference type="OrthoDB" id="6270329at2759"/>
<evidence type="ECO:0000259" key="6">
    <source>
        <dbReference type="PROSITE" id="PS50089"/>
    </source>
</evidence>
<feature type="region of interest" description="Disordered" evidence="5">
    <location>
        <begin position="81"/>
        <end position="124"/>
    </location>
</feature>
<dbReference type="EMBL" id="JACAZI010000011">
    <property type="protein sequence ID" value="KAF7348650.1"/>
    <property type="molecule type" value="Genomic_DNA"/>
</dbReference>
<evidence type="ECO:0000256" key="1">
    <source>
        <dbReference type="ARBA" id="ARBA00022723"/>
    </source>
</evidence>
<dbReference type="SMART" id="SM00184">
    <property type="entry name" value="RING"/>
    <property type="match status" value="1"/>
</dbReference>
<evidence type="ECO:0000256" key="3">
    <source>
        <dbReference type="ARBA" id="ARBA00022833"/>
    </source>
</evidence>
<evidence type="ECO:0000256" key="2">
    <source>
        <dbReference type="ARBA" id="ARBA00022771"/>
    </source>
</evidence>
<dbReference type="GO" id="GO:0008270">
    <property type="term" value="F:zinc ion binding"/>
    <property type="evidence" value="ECO:0007669"/>
    <property type="project" value="UniProtKB-KW"/>
</dbReference>
<feature type="domain" description="RING-type" evidence="6">
    <location>
        <begin position="5"/>
        <end position="49"/>
    </location>
</feature>
<evidence type="ECO:0000256" key="5">
    <source>
        <dbReference type="SAM" id="MobiDB-lite"/>
    </source>
</evidence>
<evidence type="ECO:0000256" key="4">
    <source>
        <dbReference type="PROSITE-ProRule" id="PRU00175"/>
    </source>
</evidence>
<dbReference type="InterPro" id="IPR013083">
    <property type="entry name" value="Znf_RING/FYVE/PHD"/>
</dbReference>
<name>A0A8H6XYQ0_9AGAR</name>
<comment type="caution">
    <text evidence="7">The sequence shown here is derived from an EMBL/GenBank/DDBJ whole genome shotgun (WGS) entry which is preliminary data.</text>
</comment>
<keyword evidence="8" id="KW-1185">Reference proteome</keyword>